<evidence type="ECO:0000259" key="4">
    <source>
        <dbReference type="PROSITE" id="PS51462"/>
    </source>
</evidence>
<evidence type="ECO:0000313" key="6">
    <source>
        <dbReference type="Proteomes" id="UP000030364"/>
    </source>
</evidence>
<dbReference type="RefSeq" id="WP_038067729.1">
    <property type="nucleotide sequence ID" value="NZ_JPSL02000033.1"/>
</dbReference>
<dbReference type="CDD" id="cd03424">
    <property type="entry name" value="NUDIX_ADPRase_Nudt5_UGPPase_Nudt14"/>
    <property type="match status" value="1"/>
</dbReference>
<dbReference type="PRINTS" id="PR00502">
    <property type="entry name" value="NUDIXFAMILY"/>
</dbReference>
<dbReference type="InterPro" id="IPR020084">
    <property type="entry name" value="NUDIX_hydrolase_CS"/>
</dbReference>
<accession>A0A0D6XA41</accession>
<evidence type="ECO:0000313" key="5">
    <source>
        <dbReference type="EMBL" id="KIX84799.1"/>
    </source>
</evidence>
<protein>
    <submittedName>
        <fullName evidence="5">ADP-ribose pyrophosphatase</fullName>
    </submittedName>
</protein>
<evidence type="ECO:0000256" key="2">
    <source>
        <dbReference type="ARBA" id="ARBA00022801"/>
    </source>
</evidence>
<dbReference type="PROSITE" id="PS51462">
    <property type="entry name" value="NUDIX"/>
    <property type="match status" value="1"/>
</dbReference>
<keyword evidence="2 3" id="KW-0378">Hydrolase</keyword>
<dbReference type="GO" id="GO:0019693">
    <property type="term" value="P:ribose phosphate metabolic process"/>
    <property type="evidence" value="ECO:0007669"/>
    <property type="project" value="TreeGrafter"/>
</dbReference>
<dbReference type="InterPro" id="IPR000086">
    <property type="entry name" value="NUDIX_hydrolase_dom"/>
</dbReference>
<comment type="caution">
    <text evidence="5">The sequence shown here is derived from an EMBL/GenBank/DDBJ whole genome shotgun (WGS) entry which is preliminary data.</text>
</comment>
<organism evidence="5 6">
    <name type="scientific">Thermus filiformis</name>
    <dbReference type="NCBI Taxonomy" id="276"/>
    <lineage>
        <taxon>Bacteria</taxon>
        <taxon>Thermotogati</taxon>
        <taxon>Deinococcota</taxon>
        <taxon>Deinococci</taxon>
        <taxon>Thermales</taxon>
        <taxon>Thermaceae</taxon>
        <taxon>Thermus</taxon>
    </lineage>
</organism>
<dbReference type="GO" id="GO:0016462">
    <property type="term" value="F:pyrophosphatase activity"/>
    <property type="evidence" value="ECO:0007669"/>
    <property type="project" value="UniProtKB-ARBA"/>
</dbReference>
<dbReference type="PROSITE" id="PS00893">
    <property type="entry name" value="NUDIX_BOX"/>
    <property type="match status" value="1"/>
</dbReference>
<dbReference type="Gene3D" id="3.90.79.10">
    <property type="entry name" value="Nucleoside Triphosphate Pyrophosphohydrolase"/>
    <property type="match status" value="1"/>
</dbReference>
<comment type="similarity">
    <text evidence="3">Belongs to the Nudix hydrolase family.</text>
</comment>
<name>A0A0D6XA41_THEFI</name>
<proteinExistence type="inferred from homology"/>
<dbReference type="InterPro" id="IPR015797">
    <property type="entry name" value="NUDIX_hydrolase-like_dom_sf"/>
</dbReference>
<dbReference type="InterPro" id="IPR020476">
    <property type="entry name" value="Nudix_hydrolase"/>
</dbReference>
<dbReference type="AlphaFoldDB" id="A0A0D6XA41"/>
<comment type="cofactor">
    <cofactor evidence="1">
        <name>Mg(2+)</name>
        <dbReference type="ChEBI" id="CHEBI:18420"/>
    </cofactor>
</comment>
<dbReference type="PANTHER" id="PTHR11839">
    <property type="entry name" value="UDP/ADP-SUGAR PYROPHOSPHATASE"/>
    <property type="match status" value="1"/>
</dbReference>
<sequence length="192" mass="21559">MSPFESLEIEEILSHPVRLVRERLRTRSGEELVYIYRPGPVAAAFVLPVTEEGTAFFVRQYRHPTGKYLLEVPAGKVDPGETPQEAAARELLEEVGARARDFVPLPPFHPQPSFTAVVFHPFVAFGAERVAEPNREAGEEMETVELPLLEAYRLLHRGEILDASTALTLFYARPVLLSRFGLDEKSLAPYSE</sequence>
<keyword evidence="6" id="KW-1185">Reference proteome</keyword>
<evidence type="ECO:0000256" key="1">
    <source>
        <dbReference type="ARBA" id="ARBA00001946"/>
    </source>
</evidence>
<dbReference type="GO" id="GO:0005829">
    <property type="term" value="C:cytosol"/>
    <property type="evidence" value="ECO:0007669"/>
    <property type="project" value="TreeGrafter"/>
</dbReference>
<reference evidence="5 6" key="1">
    <citation type="journal article" date="2015" name="Genome Announc.">
        <title>Draft Genome Sequence of the Thermophile Thermus filiformis ATCC 43280, Producer of Carotenoid-(Di)glucoside-Branched Fatty Acid (Di)esters and Source of Hyperthermostable Enzymes of Biotechnological Interest.</title>
        <authorList>
            <person name="Mandelli F."/>
            <person name="Oliveira Ramires B."/>
            <person name="Couger M.B."/>
            <person name="Paixao D.A."/>
            <person name="Camilo C.M."/>
            <person name="Polikarpov I."/>
            <person name="Prade R."/>
            <person name="Riano-Pachon D.M."/>
            <person name="Squina F.M."/>
        </authorList>
    </citation>
    <scope>NUCLEOTIDE SEQUENCE [LARGE SCALE GENOMIC DNA]</scope>
    <source>
        <strain evidence="5 6">ATCC 43280</strain>
    </source>
</reference>
<dbReference type="Pfam" id="PF00293">
    <property type="entry name" value="NUDIX"/>
    <property type="match status" value="1"/>
</dbReference>
<dbReference type="Proteomes" id="UP000030364">
    <property type="component" value="Unassembled WGS sequence"/>
</dbReference>
<dbReference type="STRING" id="276.THFILI_00755"/>
<dbReference type="EMBL" id="JPSL02000033">
    <property type="protein sequence ID" value="KIX84799.1"/>
    <property type="molecule type" value="Genomic_DNA"/>
</dbReference>
<dbReference type="GO" id="GO:0006753">
    <property type="term" value="P:nucleoside phosphate metabolic process"/>
    <property type="evidence" value="ECO:0007669"/>
    <property type="project" value="TreeGrafter"/>
</dbReference>
<dbReference type="SUPFAM" id="SSF55811">
    <property type="entry name" value="Nudix"/>
    <property type="match status" value="1"/>
</dbReference>
<dbReference type="PANTHER" id="PTHR11839:SF18">
    <property type="entry name" value="NUDIX HYDROLASE DOMAIN-CONTAINING PROTEIN"/>
    <property type="match status" value="1"/>
</dbReference>
<gene>
    <name evidence="5" type="ORF">THFILI_00755</name>
</gene>
<feature type="domain" description="Nudix hydrolase" evidence="4">
    <location>
        <begin position="39"/>
        <end position="168"/>
    </location>
</feature>
<evidence type="ECO:0000256" key="3">
    <source>
        <dbReference type="RuleBase" id="RU003476"/>
    </source>
</evidence>
<dbReference type="OrthoDB" id="9806150at2"/>